<name>A0A4Q4KPD4_9FLAO</name>
<dbReference type="AlphaFoldDB" id="A0A4Q4KPD4"/>
<reference evidence="1 2" key="1">
    <citation type="submission" date="2019-02" db="EMBL/GenBank/DDBJ databases">
        <title>Genome sequence of the sea-ice species Brumimicrobium glaciale.</title>
        <authorList>
            <person name="Bowman J.P."/>
        </authorList>
    </citation>
    <scope>NUCLEOTIDE SEQUENCE [LARGE SCALE GENOMIC DNA]</scope>
    <source>
        <strain evidence="1 2">IC156</strain>
    </source>
</reference>
<protein>
    <submittedName>
        <fullName evidence="1">Uncharacterized protein</fullName>
    </submittedName>
</protein>
<dbReference type="OrthoDB" id="9776255at2"/>
<accession>A0A4Q4KPD4</accession>
<keyword evidence="2" id="KW-1185">Reference proteome</keyword>
<evidence type="ECO:0000313" key="1">
    <source>
        <dbReference type="EMBL" id="RYM33859.1"/>
    </source>
</evidence>
<evidence type="ECO:0000313" key="2">
    <source>
        <dbReference type="Proteomes" id="UP000293952"/>
    </source>
</evidence>
<comment type="caution">
    <text evidence="1">The sequence shown here is derived from an EMBL/GenBank/DDBJ whole genome shotgun (WGS) entry which is preliminary data.</text>
</comment>
<proteinExistence type="predicted"/>
<dbReference type="RefSeq" id="WP_130093300.1">
    <property type="nucleotide sequence ID" value="NZ_SETE01000003.1"/>
</dbReference>
<gene>
    <name evidence="1" type="ORF">ERX46_07800</name>
</gene>
<dbReference type="EMBL" id="SETE01000003">
    <property type="protein sequence ID" value="RYM33859.1"/>
    <property type="molecule type" value="Genomic_DNA"/>
</dbReference>
<sequence>MFWKAVIDNCQLLGFPKQLRLVTENSNSKIGLAHNCLGELIIEKNGQSINQIDVEKLNKGIYVV</sequence>
<dbReference type="Proteomes" id="UP000293952">
    <property type="component" value="Unassembled WGS sequence"/>
</dbReference>
<organism evidence="1 2">
    <name type="scientific">Brumimicrobium glaciale</name>
    <dbReference type="NCBI Taxonomy" id="200475"/>
    <lineage>
        <taxon>Bacteria</taxon>
        <taxon>Pseudomonadati</taxon>
        <taxon>Bacteroidota</taxon>
        <taxon>Flavobacteriia</taxon>
        <taxon>Flavobacteriales</taxon>
        <taxon>Crocinitomicaceae</taxon>
        <taxon>Brumimicrobium</taxon>
    </lineage>
</organism>